<feature type="region of interest" description="Disordered" evidence="1">
    <location>
        <begin position="150"/>
        <end position="182"/>
    </location>
</feature>
<dbReference type="Proteomes" id="UP000030700">
    <property type="component" value="Unassembled WGS sequence"/>
</dbReference>
<keyword evidence="3" id="KW-1185">Reference proteome</keyword>
<protein>
    <submittedName>
        <fullName evidence="2">Uncharacterized protein</fullName>
    </submittedName>
</protein>
<gene>
    <name evidence="2" type="ORF">U14_05214</name>
</gene>
<sequence>MAAFQTGIQDRAQDHELFGPGPGAKAGRDFLFDLEIADRLLAGIIGWGDARFLEKHEQFLPMLPERPEQRPHDGVRRPRFLSQEGIELPTQLSDRPGKLGGGPRERMAQVNGFLQHPLEPIGKGTADRLDAILQVTQQMGETELMFAGGRVELGGPPIMDEDTRRQAGREKGRHGRLSPRRNHADERFVWALPRPGPCGSASDPHAGFITAEARSLRDSLPNRLIGSAPGRGHTPGGRHHRPGTQGHVKQILKHLGQPGVWDKMAYRQIGRHRFDAGAIAHPGLGGMVAGTGPTRALALEKAVFGHADGDGRQIHHLIPATVCQGFRRKGPATMRTIGGGMVLNLRRRDGHLQGRSRMPDLSARTARAPLAKAAAMRCMRRRIAGGGTGTIAAMFGERLCGEGRF</sequence>
<proteinExistence type="predicted"/>
<feature type="region of interest" description="Disordered" evidence="1">
    <location>
        <begin position="1"/>
        <end position="20"/>
    </location>
</feature>
<feature type="compositionally biased region" description="Basic and acidic residues" evidence="1">
    <location>
        <begin position="161"/>
        <end position="170"/>
    </location>
</feature>
<evidence type="ECO:0000313" key="2">
    <source>
        <dbReference type="EMBL" id="GAK53937.1"/>
    </source>
</evidence>
<name>A0A081BRA6_9BACT</name>
<evidence type="ECO:0000256" key="1">
    <source>
        <dbReference type="SAM" id="MobiDB-lite"/>
    </source>
</evidence>
<dbReference type="AlphaFoldDB" id="A0A081BRA6"/>
<evidence type="ECO:0000313" key="3">
    <source>
        <dbReference type="Proteomes" id="UP000030700"/>
    </source>
</evidence>
<feature type="compositionally biased region" description="Basic residues" evidence="1">
    <location>
        <begin position="171"/>
        <end position="181"/>
    </location>
</feature>
<organism evidence="2">
    <name type="scientific">Candidatus Moduliflexus flocculans</name>
    <dbReference type="NCBI Taxonomy" id="1499966"/>
    <lineage>
        <taxon>Bacteria</taxon>
        <taxon>Candidatus Moduliflexota</taxon>
        <taxon>Candidatus Moduliflexia</taxon>
        <taxon>Candidatus Moduliflexales</taxon>
        <taxon>Candidatus Moduliflexaceae</taxon>
    </lineage>
</organism>
<accession>A0A081BRA6</accession>
<reference evidence="2" key="1">
    <citation type="journal article" date="2015" name="PeerJ">
        <title>First genomic representation of candidate bacterial phylum KSB3 points to enhanced environmental sensing as a trigger of wastewater bulking.</title>
        <authorList>
            <person name="Sekiguchi Y."/>
            <person name="Ohashi A."/>
            <person name="Parks D.H."/>
            <person name="Yamauchi T."/>
            <person name="Tyson G.W."/>
            <person name="Hugenholtz P."/>
        </authorList>
    </citation>
    <scope>NUCLEOTIDE SEQUENCE [LARGE SCALE GENOMIC DNA]</scope>
</reference>
<dbReference type="EMBL" id="DF820460">
    <property type="protein sequence ID" value="GAK53937.1"/>
    <property type="molecule type" value="Genomic_DNA"/>
</dbReference>
<dbReference type="HOGENOM" id="CLU_679089_0_0_0"/>